<dbReference type="EMBL" id="JAULSU010000004">
    <property type="protein sequence ID" value="KAK0620790.1"/>
    <property type="molecule type" value="Genomic_DNA"/>
</dbReference>
<feature type="compositionally biased region" description="Low complexity" evidence="1">
    <location>
        <begin position="126"/>
        <end position="145"/>
    </location>
</feature>
<gene>
    <name evidence="2" type="ORF">B0T14DRAFT_237374</name>
</gene>
<name>A0AA39WT20_9PEZI</name>
<feature type="compositionally biased region" description="Basic residues" evidence="1">
    <location>
        <begin position="79"/>
        <end position="92"/>
    </location>
</feature>
<evidence type="ECO:0000313" key="3">
    <source>
        <dbReference type="Proteomes" id="UP001175000"/>
    </source>
</evidence>
<protein>
    <submittedName>
        <fullName evidence="2">Uncharacterized protein</fullName>
    </submittedName>
</protein>
<sequence length="250" mass="27817">MRVETKIPDSSWLPFSPRTSKLLVRLPSRGPRPAQLKASPQKSIWDLRPSRSSENTESRRNLFHFPSALRYRKAKTAKLHYPRQASRPHHLPPRSDDIRVQDMGDLATAETSGSRETRSCEVRGELNPANPRSPSASSRLSSSSSLDRRTHGAKLSSRPAQLEAPARKLQSVCQTTKRGMINLPSIWISLTTLRSCNATWGMSITCVSRIPDVGIDTTESILKLLGLTNYCTSTCNRFPVSTPPRDAMAI</sequence>
<feature type="region of interest" description="Disordered" evidence="1">
    <location>
        <begin position="28"/>
        <end position="61"/>
    </location>
</feature>
<evidence type="ECO:0000313" key="2">
    <source>
        <dbReference type="EMBL" id="KAK0620790.1"/>
    </source>
</evidence>
<feature type="compositionally biased region" description="Basic and acidic residues" evidence="1">
    <location>
        <begin position="113"/>
        <end position="124"/>
    </location>
</feature>
<feature type="region of interest" description="Disordered" evidence="1">
    <location>
        <begin position="79"/>
        <end position="98"/>
    </location>
</feature>
<dbReference type="AlphaFoldDB" id="A0AA39WT20"/>
<feature type="compositionally biased region" description="Basic and acidic residues" evidence="1">
    <location>
        <begin position="48"/>
        <end position="60"/>
    </location>
</feature>
<evidence type="ECO:0000256" key="1">
    <source>
        <dbReference type="SAM" id="MobiDB-lite"/>
    </source>
</evidence>
<keyword evidence="3" id="KW-1185">Reference proteome</keyword>
<dbReference type="Proteomes" id="UP001175000">
    <property type="component" value="Unassembled WGS sequence"/>
</dbReference>
<comment type="caution">
    <text evidence="2">The sequence shown here is derived from an EMBL/GenBank/DDBJ whole genome shotgun (WGS) entry which is preliminary data.</text>
</comment>
<feature type="region of interest" description="Disordered" evidence="1">
    <location>
        <begin position="107"/>
        <end position="166"/>
    </location>
</feature>
<proteinExistence type="predicted"/>
<reference evidence="2" key="1">
    <citation type="submission" date="2023-06" db="EMBL/GenBank/DDBJ databases">
        <title>Genome-scale phylogeny and comparative genomics of the fungal order Sordariales.</title>
        <authorList>
            <consortium name="Lawrence Berkeley National Laboratory"/>
            <person name="Hensen N."/>
            <person name="Bonometti L."/>
            <person name="Westerberg I."/>
            <person name="Brannstrom I.O."/>
            <person name="Guillou S."/>
            <person name="Cros-Aarteil S."/>
            <person name="Calhoun S."/>
            <person name="Haridas S."/>
            <person name="Kuo A."/>
            <person name="Mondo S."/>
            <person name="Pangilinan J."/>
            <person name="Riley R."/>
            <person name="Labutti K."/>
            <person name="Andreopoulos B."/>
            <person name="Lipzen A."/>
            <person name="Chen C."/>
            <person name="Yanf M."/>
            <person name="Daum C."/>
            <person name="Ng V."/>
            <person name="Clum A."/>
            <person name="Steindorff A."/>
            <person name="Ohm R."/>
            <person name="Martin F."/>
            <person name="Silar P."/>
            <person name="Natvig D."/>
            <person name="Lalanne C."/>
            <person name="Gautier V."/>
            <person name="Ament-Velasquez S.L."/>
            <person name="Kruys A."/>
            <person name="Hutchinson M.I."/>
            <person name="Powell A.J."/>
            <person name="Barry K."/>
            <person name="Miller A.N."/>
            <person name="Grigoriev I.V."/>
            <person name="Debuchy R."/>
            <person name="Gladieux P."/>
            <person name="Thoren M.H."/>
            <person name="Johannesson H."/>
        </authorList>
    </citation>
    <scope>NUCLEOTIDE SEQUENCE</scope>
    <source>
        <strain evidence="2">CBS 606.72</strain>
    </source>
</reference>
<accession>A0AA39WT20</accession>
<organism evidence="2 3">
    <name type="scientific">Immersiella caudata</name>
    <dbReference type="NCBI Taxonomy" id="314043"/>
    <lineage>
        <taxon>Eukaryota</taxon>
        <taxon>Fungi</taxon>
        <taxon>Dikarya</taxon>
        <taxon>Ascomycota</taxon>
        <taxon>Pezizomycotina</taxon>
        <taxon>Sordariomycetes</taxon>
        <taxon>Sordariomycetidae</taxon>
        <taxon>Sordariales</taxon>
        <taxon>Lasiosphaeriaceae</taxon>
        <taxon>Immersiella</taxon>
    </lineage>
</organism>